<reference evidence="2" key="2">
    <citation type="journal article" date="2015" name="Gigascience">
        <title>Reconstructing a comprehensive transcriptome assembly of a white-pupal translocated strain of the pest fruit fly Bactrocera cucurbitae.</title>
        <authorList>
            <person name="Sim S.B."/>
            <person name="Calla B."/>
            <person name="Hall B."/>
            <person name="DeRego T."/>
            <person name="Geib S.M."/>
        </authorList>
    </citation>
    <scope>NUCLEOTIDE SEQUENCE</scope>
</reference>
<proteinExistence type="predicted"/>
<reference evidence="2" key="1">
    <citation type="submission" date="2014-11" db="EMBL/GenBank/DDBJ databases">
        <authorList>
            <person name="Geib S."/>
        </authorList>
    </citation>
    <scope>NUCLEOTIDE SEQUENCE</scope>
</reference>
<feature type="compositionally biased region" description="Polar residues" evidence="1">
    <location>
        <begin position="269"/>
        <end position="287"/>
    </location>
</feature>
<accession>A0A0A1WZ75</accession>
<feature type="compositionally biased region" description="Polar residues" evidence="1">
    <location>
        <begin position="325"/>
        <end position="336"/>
    </location>
</feature>
<dbReference type="AlphaFoldDB" id="A0A0A1WZ75"/>
<dbReference type="EMBL" id="GBXI01009948">
    <property type="protein sequence ID" value="JAD04344.1"/>
    <property type="molecule type" value="Transcribed_RNA"/>
</dbReference>
<protein>
    <submittedName>
        <fullName evidence="2">Fibrocystin-L</fullName>
    </submittedName>
</protein>
<feature type="region of interest" description="Disordered" evidence="1">
    <location>
        <begin position="308"/>
        <end position="336"/>
    </location>
</feature>
<gene>
    <name evidence="2" type="primary">Pkhd1l1</name>
    <name evidence="2" type="ORF">g.37997</name>
</gene>
<evidence type="ECO:0000256" key="1">
    <source>
        <dbReference type="SAM" id="MobiDB-lite"/>
    </source>
</evidence>
<evidence type="ECO:0000313" key="2">
    <source>
        <dbReference type="EMBL" id="JAD04344.1"/>
    </source>
</evidence>
<sequence length="354" mass="39712">MEQSTFQPGDICLECQLNGLSHKLRSFYIDIDEQIVKCESSTCLYPYENDFSESEDENKTEEAQICAAKTNSLPDLEVITFDNECDDADSVRFVEALLGKSNNNEVMKTDLIQNTKQCLSESLDHAITLEKNTESTLTLVDSLQRNDTVQTEGVGFIDALFNNCENETKEFCDLNTLKVEPTLPATAPTFDMPIITFDFSNTPAIVEQMSLTEVKKENKPQIEIQCIQTVNADFASATHEDNITCMPKVSIKSLELIKTEYVKEEPVVQPTSKLPSEQKDNANSNGGDNKVRISRYFDTLRFKQGMLQKTFTKPTATKGKKRTNKQQQQIPKAENTAGSSLVNVLAVLRNKTQN</sequence>
<organism evidence="2">
    <name type="scientific">Zeugodacus cucurbitae</name>
    <name type="common">Melon fruit fly</name>
    <name type="synonym">Bactrocera cucurbitae</name>
    <dbReference type="NCBI Taxonomy" id="28588"/>
    <lineage>
        <taxon>Eukaryota</taxon>
        <taxon>Metazoa</taxon>
        <taxon>Ecdysozoa</taxon>
        <taxon>Arthropoda</taxon>
        <taxon>Hexapoda</taxon>
        <taxon>Insecta</taxon>
        <taxon>Pterygota</taxon>
        <taxon>Neoptera</taxon>
        <taxon>Endopterygota</taxon>
        <taxon>Diptera</taxon>
        <taxon>Brachycera</taxon>
        <taxon>Muscomorpha</taxon>
        <taxon>Tephritoidea</taxon>
        <taxon>Tephritidae</taxon>
        <taxon>Zeugodacus</taxon>
        <taxon>Zeugodacus</taxon>
    </lineage>
</organism>
<name>A0A0A1WZ75_ZEUCU</name>
<feature type="region of interest" description="Disordered" evidence="1">
    <location>
        <begin position="265"/>
        <end position="290"/>
    </location>
</feature>